<feature type="compositionally biased region" description="Low complexity" evidence="3">
    <location>
        <begin position="117"/>
        <end position="136"/>
    </location>
</feature>
<feature type="region of interest" description="Disordered" evidence="3">
    <location>
        <begin position="117"/>
        <end position="139"/>
    </location>
</feature>
<dbReference type="Pfam" id="PF01774">
    <property type="entry name" value="UreD"/>
    <property type="match status" value="1"/>
</dbReference>
<protein>
    <recommendedName>
        <fullName evidence="6">Urease accessory protein UreD</fullName>
    </recommendedName>
</protein>
<dbReference type="EMBL" id="JASNWA010000006">
    <property type="protein sequence ID" value="KAK3174164.1"/>
    <property type="molecule type" value="Genomic_DNA"/>
</dbReference>
<comment type="similarity">
    <text evidence="1">Belongs to the UreD family.</text>
</comment>
<comment type="caution">
    <text evidence="4">The sequence shown here is derived from an EMBL/GenBank/DDBJ whole genome shotgun (WGS) entry which is preliminary data.</text>
</comment>
<dbReference type="Proteomes" id="UP001276659">
    <property type="component" value="Unassembled WGS sequence"/>
</dbReference>
<dbReference type="PANTHER" id="PTHR33643">
    <property type="entry name" value="UREASE ACCESSORY PROTEIN D"/>
    <property type="match status" value="1"/>
</dbReference>
<dbReference type="AlphaFoldDB" id="A0AAE0DLC6"/>
<reference evidence="4" key="1">
    <citation type="submission" date="2022-11" db="EMBL/GenBank/DDBJ databases">
        <title>Chromosomal genome sequence assembly and mating type (MAT) locus characterization of the leprose asexual lichenized fungus Lepraria neglecta (Nyl.) Erichsen.</title>
        <authorList>
            <person name="Allen J.L."/>
            <person name="Pfeffer B."/>
        </authorList>
    </citation>
    <scope>NUCLEOTIDE SEQUENCE</scope>
    <source>
        <strain evidence="4">Allen 5258</strain>
    </source>
</reference>
<evidence type="ECO:0000256" key="3">
    <source>
        <dbReference type="SAM" id="MobiDB-lite"/>
    </source>
</evidence>
<evidence type="ECO:0000256" key="1">
    <source>
        <dbReference type="ARBA" id="ARBA00007177"/>
    </source>
</evidence>
<dbReference type="HAMAP" id="MF_01384">
    <property type="entry name" value="UreD"/>
    <property type="match status" value="1"/>
</dbReference>
<dbReference type="PANTHER" id="PTHR33643:SF1">
    <property type="entry name" value="UREASE ACCESSORY PROTEIN D"/>
    <property type="match status" value="1"/>
</dbReference>
<organism evidence="4 5">
    <name type="scientific">Lepraria neglecta</name>
    <dbReference type="NCBI Taxonomy" id="209136"/>
    <lineage>
        <taxon>Eukaryota</taxon>
        <taxon>Fungi</taxon>
        <taxon>Dikarya</taxon>
        <taxon>Ascomycota</taxon>
        <taxon>Pezizomycotina</taxon>
        <taxon>Lecanoromycetes</taxon>
        <taxon>OSLEUM clade</taxon>
        <taxon>Lecanoromycetidae</taxon>
        <taxon>Lecanorales</taxon>
        <taxon>Lecanorineae</taxon>
        <taxon>Stereocaulaceae</taxon>
        <taxon>Lepraria</taxon>
    </lineage>
</organism>
<proteinExistence type="inferred from homology"/>
<accession>A0AAE0DLC6</accession>
<name>A0AAE0DLC6_9LECA</name>
<dbReference type="InterPro" id="IPR002669">
    <property type="entry name" value="UreD"/>
</dbReference>
<feature type="region of interest" description="Disordered" evidence="3">
    <location>
        <begin position="47"/>
        <end position="72"/>
    </location>
</feature>
<gene>
    <name evidence="4" type="ORF">OEA41_001408</name>
</gene>
<evidence type="ECO:0008006" key="6">
    <source>
        <dbReference type="Google" id="ProtNLM"/>
    </source>
</evidence>
<evidence type="ECO:0000313" key="5">
    <source>
        <dbReference type="Proteomes" id="UP001276659"/>
    </source>
</evidence>
<evidence type="ECO:0000313" key="4">
    <source>
        <dbReference type="EMBL" id="KAK3174164.1"/>
    </source>
</evidence>
<feature type="compositionally biased region" description="Polar residues" evidence="3">
    <location>
        <begin position="52"/>
        <end position="72"/>
    </location>
</feature>
<dbReference type="GO" id="GO:0016151">
    <property type="term" value="F:nickel cation binding"/>
    <property type="evidence" value="ECO:0007669"/>
    <property type="project" value="InterPro"/>
</dbReference>
<sequence length="358" mass="39594">MPSPFPSTSSHPGHGEIHLTLLPPALPTFSTLTYTYPLKLLPSTPHILAPHPQTSNESNASPNGSNTVTLAHTSPTPIQPTFVPLLFLLTYGGGVISGDHIALIIHLDPSTRLTTTTQGSTKIFKPPPNISSSKPPTTRQDLTVHIAPHAALWLAPDPVQPFAGSLYAQTQRFEVEREGNLGVVDWVCEGRRARGESWGFEGWRGRNEVWDVYGKDGEGKERRMLVRDAVVLEGRDIRGRMDGKGVFGTVILRGPLFKGLADFFVEEFKTLPRIGGRNWGSGNEVVKELTKEEEWRKRRLEREKEDGVLWTACHVRGCAIVKFAASEVEGARWWLGCMLREEGSVGREFGDGGLMFVR</sequence>
<evidence type="ECO:0000256" key="2">
    <source>
        <dbReference type="ARBA" id="ARBA00023186"/>
    </source>
</evidence>
<keyword evidence="5" id="KW-1185">Reference proteome</keyword>
<keyword evidence="2" id="KW-0143">Chaperone</keyword>